<dbReference type="Proteomes" id="UP000559256">
    <property type="component" value="Unassembled WGS sequence"/>
</dbReference>
<dbReference type="OrthoDB" id="2308815at2759"/>
<keyword evidence="5" id="KW-1185">Reference proteome</keyword>
<dbReference type="InterPro" id="IPR003673">
    <property type="entry name" value="CoA-Trfase_fam_III"/>
</dbReference>
<reference evidence="4 5" key="1">
    <citation type="journal article" date="2020" name="ISME J.">
        <title>Uncovering the hidden diversity of litter-decomposition mechanisms in mushroom-forming fungi.</title>
        <authorList>
            <person name="Floudas D."/>
            <person name="Bentzer J."/>
            <person name="Ahren D."/>
            <person name="Johansson T."/>
            <person name="Persson P."/>
            <person name="Tunlid A."/>
        </authorList>
    </citation>
    <scope>NUCLEOTIDE SEQUENCE [LARGE SCALE GENOMIC DNA]</scope>
    <source>
        <strain evidence="4 5">CBS 291.85</strain>
    </source>
</reference>
<dbReference type="Pfam" id="PF02515">
    <property type="entry name" value="CoA_transf_3"/>
    <property type="match status" value="1"/>
</dbReference>
<feature type="signal peptide" evidence="3">
    <location>
        <begin position="1"/>
        <end position="16"/>
    </location>
</feature>
<gene>
    <name evidence="4" type="ORF">D9758_007210</name>
</gene>
<dbReference type="InterPro" id="IPR050509">
    <property type="entry name" value="CoA-transferase_III"/>
</dbReference>
<evidence type="ECO:0008006" key="6">
    <source>
        <dbReference type="Google" id="ProtNLM"/>
    </source>
</evidence>
<evidence type="ECO:0000313" key="4">
    <source>
        <dbReference type="EMBL" id="KAF5351563.1"/>
    </source>
</evidence>
<sequence>MLLSMSLVLWISVVFCSCNDTSIKRDKLFDIPKTCFINLFSLNRSMTSFDSNDELATAHLLWTTASLPEEYLGRLRLTPHPDCTVNSSFKLAEAAQTSIGLSALSAALFHDLRTGVKQDVSVDARLAVLEFRSESFYTLDRKAPGPIWDQIAGLYKTKDGRVRIHTNFPHHRHGILDLLKIPNTPAVTKAQVQDALLQWTSQDFERQAGEARMCAFALRSFEEWDQHPHAQALVGTPPVVIKRIGDAPRRQIEEGVQPSKHALEGIRVLDLSRVLAGPVAGRTLAAHGADDLLVTSPLLPALPDLDVDTSRGKRTTQLDLTHTEDSEKLKSLARDADVFLQAYRPGALEVKGFGVDELMKMEGKRKHGIVCANLCAWGWDGPWKDRRGFDSLVQTSTGFNVAEGQAYSAYLASIGQAADPEPRPFPMQALDHTAGYLLAFGINAALCKTITEGGSWEVQVSLAAVGQWIRSLGKVSPEEAFGKGKPLPSSSFPQHEEIQRLSVDWPQSNQLHGRSRTMTALRHAAVLSRTPVREGRVEEGEPGAPLVLDSSQATW</sequence>
<evidence type="ECO:0000313" key="5">
    <source>
        <dbReference type="Proteomes" id="UP000559256"/>
    </source>
</evidence>
<feature type="chain" id="PRO_5034971294" description="CoA-transferase family III" evidence="3">
    <location>
        <begin position="17"/>
        <end position="555"/>
    </location>
</feature>
<organism evidence="4 5">
    <name type="scientific">Tetrapyrgos nigripes</name>
    <dbReference type="NCBI Taxonomy" id="182062"/>
    <lineage>
        <taxon>Eukaryota</taxon>
        <taxon>Fungi</taxon>
        <taxon>Dikarya</taxon>
        <taxon>Basidiomycota</taxon>
        <taxon>Agaricomycotina</taxon>
        <taxon>Agaricomycetes</taxon>
        <taxon>Agaricomycetidae</taxon>
        <taxon>Agaricales</taxon>
        <taxon>Marasmiineae</taxon>
        <taxon>Marasmiaceae</taxon>
        <taxon>Tetrapyrgos</taxon>
    </lineage>
</organism>
<feature type="region of interest" description="Disordered" evidence="2">
    <location>
        <begin position="531"/>
        <end position="555"/>
    </location>
</feature>
<protein>
    <recommendedName>
        <fullName evidence="6">CoA-transferase family III</fullName>
    </recommendedName>
</protein>
<dbReference type="SUPFAM" id="SSF89796">
    <property type="entry name" value="CoA-transferase family III (CaiB/BaiF)"/>
    <property type="match status" value="2"/>
</dbReference>
<dbReference type="AlphaFoldDB" id="A0A8H5D2L1"/>
<name>A0A8H5D2L1_9AGAR</name>
<evidence type="ECO:0000256" key="3">
    <source>
        <dbReference type="SAM" id="SignalP"/>
    </source>
</evidence>
<comment type="similarity">
    <text evidence="1">Belongs to the CoA-transferase III family.</text>
</comment>
<accession>A0A8H5D2L1</accession>
<dbReference type="InterPro" id="IPR023606">
    <property type="entry name" value="CoA-Trfase_III_dom_1_sf"/>
</dbReference>
<dbReference type="EMBL" id="JAACJM010000069">
    <property type="protein sequence ID" value="KAF5351563.1"/>
    <property type="molecule type" value="Genomic_DNA"/>
</dbReference>
<dbReference type="PANTHER" id="PTHR48228">
    <property type="entry name" value="SUCCINYL-COA--D-CITRAMALATE COA-TRANSFERASE"/>
    <property type="match status" value="1"/>
</dbReference>
<dbReference type="Gene3D" id="3.40.50.10540">
    <property type="entry name" value="Crotonobetainyl-coa:carnitine coa-transferase, domain 1"/>
    <property type="match status" value="1"/>
</dbReference>
<evidence type="ECO:0000256" key="1">
    <source>
        <dbReference type="ARBA" id="ARBA00008383"/>
    </source>
</evidence>
<dbReference type="PANTHER" id="PTHR48228:SF4">
    <property type="entry name" value="BLR3030 PROTEIN"/>
    <property type="match status" value="1"/>
</dbReference>
<keyword evidence="3" id="KW-0732">Signal</keyword>
<comment type="caution">
    <text evidence="4">The sequence shown here is derived from an EMBL/GenBank/DDBJ whole genome shotgun (WGS) entry which is preliminary data.</text>
</comment>
<evidence type="ECO:0000256" key="2">
    <source>
        <dbReference type="SAM" id="MobiDB-lite"/>
    </source>
</evidence>
<dbReference type="GO" id="GO:0003824">
    <property type="term" value="F:catalytic activity"/>
    <property type="evidence" value="ECO:0007669"/>
    <property type="project" value="InterPro"/>
</dbReference>
<proteinExistence type="inferred from homology"/>